<sequence>MNSIRTKIFVSHLLLVSLVIVGITYYNYKNAVSSLIKSSIDARESSIVSLVSYISDAATGSNYARLLLPSFKSDLSKQHGLRYLLVNGKSSFNNQPISIAYDRDSSLLWRVHFEKNYAANLNQRIKRLEERKSDKSADLVKVNFLLERLGESKDLYEKSKMYNATNLMDLNHFRSKGLSHVDLEREYLYVKVLLKNGYAGHAELLFDISDITRLKRLFIEDSIREFIVTIFLSIPC</sequence>
<evidence type="ECO:0000256" key="1">
    <source>
        <dbReference type="SAM" id="Coils"/>
    </source>
</evidence>
<name>A0A4Q0YQG0_9GAMM</name>
<keyword evidence="2" id="KW-1133">Transmembrane helix</keyword>
<feature type="transmembrane region" description="Helical" evidence="2">
    <location>
        <begin position="9"/>
        <end position="28"/>
    </location>
</feature>
<feature type="coiled-coil region" evidence="1">
    <location>
        <begin position="111"/>
        <end position="138"/>
    </location>
</feature>
<accession>A0A4Q0YQG0</accession>
<keyword evidence="4" id="KW-1185">Reference proteome</keyword>
<organism evidence="3 4">
    <name type="scientific">Veronia nyctiphanis</name>
    <dbReference type="NCBI Taxonomy" id="1278244"/>
    <lineage>
        <taxon>Bacteria</taxon>
        <taxon>Pseudomonadati</taxon>
        <taxon>Pseudomonadota</taxon>
        <taxon>Gammaproteobacteria</taxon>
        <taxon>Vibrionales</taxon>
        <taxon>Vibrionaceae</taxon>
        <taxon>Veronia</taxon>
    </lineage>
</organism>
<evidence type="ECO:0000313" key="4">
    <source>
        <dbReference type="Proteomes" id="UP000290287"/>
    </source>
</evidence>
<keyword evidence="1" id="KW-0175">Coiled coil</keyword>
<dbReference type="AlphaFoldDB" id="A0A4Q0YQG0"/>
<evidence type="ECO:0000313" key="3">
    <source>
        <dbReference type="EMBL" id="RXJ73262.1"/>
    </source>
</evidence>
<reference evidence="3 4" key="1">
    <citation type="submission" date="2017-10" db="EMBL/GenBank/DDBJ databases">
        <title>Nyctiphanis sp. nov., isolated from the stomach of the euphausiid Nyctiphanes simplex (Hansen, 1911) in the Gulf of California.</title>
        <authorList>
            <person name="Gomez-Gil B."/>
            <person name="Aguilar-Mendez M."/>
            <person name="Lopez-Cortes A."/>
            <person name="Gomez-Gutierrez J."/>
            <person name="Roque A."/>
            <person name="Lang E."/>
            <person name="Gonzalez-Castillo A."/>
        </authorList>
    </citation>
    <scope>NUCLEOTIDE SEQUENCE [LARGE SCALE GENOMIC DNA]</scope>
    <source>
        <strain evidence="3 4">CAIM 600</strain>
    </source>
</reference>
<proteinExistence type="predicted"/>
<dbReference type="Proteomes" id="UP000290287">
    <property type="component" value="Unassembled WGS sequence"/>
</dbReference>
<dbReference type="EMBL" id="PEIB01000011">
    <property type="protein sequence ID" value="RXJ73262.1"/>
    <property type="molecule type" value="Genomic_DNA"/>
</dbReference>
<gene>
    <name evidence="3" type="ORF">CS022_11065</name>
</gene>
<dbReference type="RefSeq" id="WP_129122311.1">
    <property type="nucleotide sequence ID" value="NZ_PEIB01000011.1"/>
</dbReference>
<keyword evidence="2" id="KW-0472">Membrane</keyword>
<evidence type="ECO:0000256" key="2">
    <source>
        <dbReference type="SAM" id="Phobius"/>
    </source>
</evidence>
<protein>
    <submittedName>
        <fullName evidence="3">Uncharacterized protein</fullName>
    </submittedName>
</protein>
<comment type="caution">
    <text evidence="3">The sequence shown here is derived from an EMBL/GenBank/DDBJ whole genome shotgun (WGS) entry which is preliminary data.</text>
</comment>
<keyword evidence="2" id="KW-0812">Transmembrane</keyword>